<evidence type="ECO:0000313" key="2">
    <source>
        <dbReference type="EMBL" id="MDM5271457.1"/>
    </source>
</evidence>
<organism evidence="2 3">
    <name type="scientific">Sulfurovum zhangzhouensis</name>
    <dbReference type="NCBI Taxonomy" id="3019067"/>
    <lineage>
        <taxon>Bacteria</taxon>
        <taxon>Pseudomonadati</taxon>
        <taxon>Campylobacterota</taxon>
        <taxon>Epsilonproteobacteria</taxon>
        <taxon>Campylobacterales</taxon>
        <taxon>Sulfurovaceae</taxon>
        <taxon>Sulfurovum</taxon>
    </lineage>
</organism>
<proteinExistence type="predicted"/>
<dbReference type="Pfam" id="PF05099">
    <property type="entry name" value="TerB"/>
    <property type="match status" value="1"/>
</dbReference>
<comment type="caution">
    <text evidence="2">The sequence shown here is derived from an EMBL/GenBank/DDBJ whole genome shotgun (WGS) entry which is preliminary data.</text>
</comment>
<accession>A0ABT7QX96</accession>
<sequence length="113" mass="13279">MNTKIKESVATLLAHIIKLDGRDVEKEAPLFCNILGQDFKCSEAEAKSLLEDLMDKEYDLDHHIQIIKTALCEDKISKYHLMEQLNHIIYSDKITPEDYEFFEKLKNEFFDCH</sequence>
<dbReference type="InterPro" id="IPR029024">
    <property type="entry name" value="TerB-like"/>
</dbReference>
<dbReference type="SUPFAM" id="SSF158682">
    <property type="entry name" value="TerB-like"/>
    <property type="match status" value="1"/>
</dbReference>
<dbReference type="RefSeq" id="WP_289412918.1">
    <property type="nucleotide sequence ID" value="NZ_JAQIBD010000001.1"/>
</dbReference>
<dbReference type="InterPro" id="IPR007791">
    <property type="entry name" value="DjlA_N"/>
</dbReference>
<feature type="domain" description="Co-chaperone DjlA N-terminal" evidence="1">
    <location>
        <begin position="8"/>
        <end position="93"/>
    </location>
</feature>
<dbReference type="Proteomes" id="UP001169069">
    <property type="component" value="Unassembled WGS sequence"/>
</dbReference>
<protein>
    <submittedName>
        <fullName evidence="2">TerB family tellurite resistance protein</fullName>
    </submittedName>
</protein>
<dbReference type="EMBL" id="JAQIBD010000001">
    <property type="protein sequence ID" value="MDM5271457.1"/>
    <property type="molecule type" value="Genomic_DNA"/>
</dbReference>
<evidence type="ECO:0000259" key="1">
    <source>
        <dbReference type="Pfam" id="PF05099"/>
    </source>
</evidence>
<gene>
    <name evidence="2" type="ORF">PGH07_04640</name>
</gene>
<reference evidence="2" key="1">
    <citation type="submission" date="2023-01" db="EMBL/GenBank/DDBJ databases">
        <title>Sulfurovum sp. zt1-1 genome assembly.</title>
        <authorList>
            <person name="Wang J."/>
        </authorList>
    </citation>
    <scope>NUCLEOTIDE SEQUENCE</scope>
    <source>
        <strain evidence="2">Zt1-1</strain>
    </source>
</reference>
<dbReference type="Gene3D" id="1.10.3680.10">
    <property type="entry name" value="TerB-like"/>
    <property type="match status" value="1"/>
</dbReference>
<keyword evidence="3" id="KW-1185">Reference proteome</keyword>
<name>A0ABT7QX96_9BACT</name>
<evidence type="ECO:0000313" key="3">
    <source>
        <dbReference type="Proteomes" id="UP001169069"/>
    </source>
</evidence>